<dbReference type="InterPro" id="IPR010982">
    <property type="entry name" value="Lambda_DNA-bd_dom_sf"/>
</dbReference>
<dbReference type="KEGG" id="aqt:FN924_16510"/>
<keyword evidence="1" id="KW-0678">Repressor</keyword>
<dbReference type="Gene3D" id="3.40.50.2300">
    <property type="match status" value="2"/>
</dbReference>
<dbReference type="InterPro" id="IPR046335">
    <property type="entry name" value="LacI/GalR-like_sensor"/>
</dbReference>
<dbReference type="Pfam" id="PF13377">
    <property type="entry name" value="Peripla_BP_3"/>
    <property type="match status" value="1"/>
</dbReference>
<dbReference type="RefSeq" id="WP_143896366.1">
    <property type="nucleotide sequence ID" value="NZ_CP041666.1"/>
</dbReference>
<name>A0A516KJS5_9BACI</name>
<evidence type="ECO:0000313" key="6">
    <source>
        <dbReference type="EMBL" id="QDP41631.1"/>
    </source>
</evidence>
<evidence type="ECO:0000256" key="3">
    <source>
        <dbReference type="ARBA" id="ARBA00023125"/>
    </source>
</evidence>
<dbReference type="InterPro" id="IPR028082">
    <property type="entry name" value="Peripla_BP_I"/>
</dbReference>
<dbReference type="PANTHER" id="PTHR30146">
    <property type="entry name" value="LACI-RELATED TRANSCRIPTIONAL REPRESSOR"/>
    <property type="match status" value="1"/>
</dbReference>
<evidence type="ECO:0000313" key="7">
    <source>
        <dbReference type="Proteomes" id="UP000315215"/>
    </source>
</evidence>
<protein>
    <submittedName>
        <fullName evidence="6">LacI family transcriptional regulator</fullName>
    </submittedName>
</protein>
<evidence type="ECO:0000256" key="2">
    <source>
        <dbReference type="ARBA" id="ARBA00023015"/>
    </source>
</evidence>
<dbReference type="Pfam" id="PF00356">
    <property type="entry name" value="LacI"/>
    <property type="match status" value="1"/>
</dbReference>
<dbReference type="Proteomes" id="UP000315215">
    <property type="component" value="Chromosome"/>
</dbReference>
<dbReference type="AlphaFoldDB" id="A0A516KJS5"/>
<feature type="domain" description="HTH lacI-type" evidence="5">
    <location>
        <begin position="3"/>
        <end position="57"/>
    </location>
</feature>
<keyword evidence="7" id="KW-1185">Reference proteome</keyword>
<dbReference type="EMBL" id="CP041666">
    <property type="protein sequence ID" value="QDP41631.1"/>
    <property type="molecule type" value="Genomic_DNA"/>
</dbReference>
<dbReference type="PROSITE" id="PS50932">
    <property type="entry name" value="HTH_LACI_2"/>
    <property type="match status" value="1"/>
</dbReference>
<sequence length="334" mass="36454">MKVTIQQLAELTGVSPATVSKVIHNYPDVGEETKEKIMQAIKETGYAPKQNSYNKKAKTIGVIYAVGADIKHPFFIDVIDSFAKEIGEDGYNLLFFSSKEETEEATYDYLARCLEADVAGCIIIGGDEIQHYVKELDQSNIPCIGVDIELTGDSSGYLMSDNKNIGKKVVEHFYLLGHREIAFIGGLSSMTVGLLRKQGFYQAMAEFGLDVQENWVEYGDFKESSGYEAMKRLLQKPGPLPSALFAAGDLMAIGAIQAIKEHGLSVPEDIAVIGCDDIDLSRYVTPALTTIHQNTQKIGKLAAHMLEDFINGSTGSSSVMVDSDLVIRSSCGNK</sequence>
<reference evidence="6 7" key="1">
    <citation type="submission" date="2019-07" db="EMBL/GenBank/DDBJ databases">
        <authorList>
            <person name="Li J."/>
        </authorList>
    </citation>
    <scope>NUCLEOTIDE SEQUENCE [LARGE SCALE GENOMIC DNA]</scope>
    <source>
        <strain evidence="6 7">TKL69</strain>
    </source>
</reference>
<dbReference type="InterPro" id="IPR000843">
    <property type="entry name" value="HTH_LacI"/>
</dbReference>
<keyword evidence="4" id="KW-0804">Transcription</keyword>
<dbReference type="GO" id="GO:0000976">
    <property type="term" value="F:transcription cis-regulatory region binding"/>
    <property type="evidence" value="ECO:0007669"/>
    <property type="project" value="TreeGrafter"/>
</dbReference>
<dbReference type="Gene3D" id="1.10.260.40">
    <property type="entry name" value="lambda repressor-like DNA-binding domains"/>
    <property type="match status" value="1"/>
</dbReference>
<dbReference type="SUPFAM" id="SSF47413">
    <property type="entry name" value="lambda repressor-like DNA-binding domains"/>
    <property type="match status" value="1"/>
</dbReference>
<keyword evidence="2" id="KW-0805">Transcription regulation</keyword>
<dbReference type="SMART" id="SM00354">
    <property type="entry name" value="HTH_LACI"/>
    <property type="match status" value="1"/>
</dbReference>
<gene>
    <name evidence="6" type="ORF">FN924_16510</name>
</gene>
<dbReference type="PANTHER" id="PTHR30146:SF148">
    <property type="entry name" value="HTH-TYPE TRANSCRIPTIONAL REPRESSOR PURR-RELATED"/>
    <property type="match status" value="1"/>
</dbReference>
<dbReference type="CDD" id="cd06267">
    <property type="entry name" value="PBP1_LacI_sugar_binding-like"/>
    <property type="match status" value="1"/>
</dbReference>
<dbReference type="GO" id="GO:0003700">
    <property type="term" value="F:DNA-binding transcription factor activity"/>
    <property type="evidence" value="ECO:0007669"/>
    <property type="project" value="TreeGrafter"/>
</dbReference>
<dbReference type="OrthoDB" id="9775106at2"/>
<accession>A0A516KJS5</accession>
<dbReference type="SUPFAM" id="SSF53822">
    <property type="entry name" value="Periplasmic binding protein-like I"/>
    <property type="match status" value="1"/>
</dbReference>
<proteinExistence type="predicted"/>
<keyword evidence="3" id="KW-0238">DNA-binding</keyword>
<evidence type="ECO:0000259" key="5">
    <source>
        <dbReference type="PROSITE" id="PS50932"/>
    </source>
</evidence>
<evidence type="ECO:0000256" key="1">
    <source>
        <dbReference type="ARBA" id="ARBA00022491"/>
    </source>
</evidence>
<organism evidence="6 7">
    <name type="scientific">Radiobacillus deserti</name>
    <dbReference type="NCBI Taxonomy" id="2594883"/>
    <lineage>
        <taxon>Bacteria</taxon>
        <taxon>Bacillati</taxon>
        <taxon>Bacillota</taxon>
        <taxon>Bacilli</taxon>
        <taxon>Bacillales</taxon>
        <taxon>Bacillaceae</taxon>
        <taxon>Radiobacillus</taxon>
    </lineage>
</organism>
<evidence type="ECO:0000256" key="4">
    <source>
        <dbReference type="ARBA" id="ARBA00023163"/>
    </source>
</evidence>
<dbReference type="CDD" id="cd01392">
    <property type="entry name" value="HTH_LacI"/>
    <property type="match status" value="1"/>
</dbReference>